<sequence length="81" mass="8834">MSNYSTSAASKRKLRNSFVEKYSEGNVPNSVRSSQGIAISVLACFLERAPSIPAGSGGISAQLIFHPQYDFIQKDIQQNLI</sequence>
<dbReference type="AlphaFoldDB" id="A0AAV4NJ22"/>
<evidence type="ECO:0000313" key="1">
    <source>
        <dbReference type="EMBL" id="GIX84334.1"/>
    </source>
</evidence>
<name>A0AAV4NJ22_9ARAC</name>
<proteinExistence type="predicted"/>
<comment type="caution">
    <text evidence="1">The sequence shown here is derived from an EMBL/GenBank/DDBJ whole genome shotgun (WGS) entry which is preliminary data.</text>
</comment>
<dbReference type="Proteomes" id="UP001054837">
    <property type="component" value="Unassembled WGS sequence"/>
</dbReference>
<organism evidence="1 2">
    <name type="scientific">Caerostris darwini</name>
    <dbReference type="NCBI Taxonomy" id="1538125"/>
    <lineage>
        <taxon>Eukaryota</taxon>
        <taxon>Metazoa</taxon>
        <taxon>Ecdysozoa</taxon>
        <taxon>Arthropoda</taxon>
        <taxon>Chelicerata</taxon>
        <taxon>Arachnida</taxon>
        <taxon>Araneae</taxon>
        <taxon>Araneomorphae</taxon>
        <taxon>Entelegynae</taxon>
        <taxon>Araneoidea</taxon>
        <taxon>Araneidae</taxon>
        <taxon>Caerostris</taxon>
    </lineage>
</organism>
<gene>
    <name evidence="1" type="ORF">CDAR_49081</name>
</gene>
<evidence type="ECO:0000313" key="2">
    <source>
        <dbReference type="Proteomes" id="UP001054837"/>
    </source>
</evidence>
<protein>
    <submittedName>
        <fullName evidence="1">Uncharacterized protein</fullName>
    </submittedName>
</protein>
<accession>A0AAV4NJ22</accession>
<reference evidence="1 2" key="1">
    <citation type="submission" date="2021-06" db="EMBL/GenBank/DDBJ databases">
        <title>Caerostris darwini draft genome.</title>
        <authorList>
            <person name="Kono N."/>
            <person name="Arakawa K."/>
        </authorList>
    </citation>
    <scope>NUCLEOTIDE SEQUENCE [LARGE SCALE GENOMIC DNA]</scope>
</reference>
<keyword evidence="2" id="KW-1185">Reference proteome</keyword>
<dbReference type="EMBL" id="BPLQ01001709">
    <property type="protein sequence ID" value="GIX84334.1"/>
    <property type="molecule type" value="Genomic_DNA"/>
</dbReference>